<accession>A0AAJ5BED9</accession>
<keyword evidence="2" id="KW-1185">Reference proteome</keyword>
<dbReference type="EMBL" id="FOFY01000009">
    <property type="protein sequence ID" value="SER08445.1"/>
    <property type="molecule type" value="Genomic_DNA"/>
</dbReference>
<dbReference type="Proteomes" id="UP000183496">
    <property type="component" value="Unassembled WGS sequence"/>
</dbReference>
<evidence type="ECO:0000313" key="1">
    <source>
        <dbReference type="EMBL" id="SER08445.1"/>
    </source>
</evidence>
<gene>
    <name evidence="1" type="ORF">SAMN04488089_10958</name>
</gene>
<dbReference type="KEGG" id="mpw:MPR_2335"/>
<reference evidence="1 2" key="1">
    <citation type="submission" date="2016-10" db="EMBL/GenBank/DDBJ databases">
        <authorList>
            <person name="Varghese N."/>
            <person name="Submissions S."/>
        </authorList>
    </citation>
    <scope>NUCLEOTIDE SEQUENCE [LARGE SCALE GENOMIC DNA]</scope>
    <source>
        <strain evidence="2">DSM 19823 / KCTC 23066 / CCTCC M 208030 / D25</strain>
    </source>
</reference>
<sequence length="70" mass="8297">MMRYNELLINEESKTMQLFKGLSEEEDRELTLRVGLLIKQGKRLRMQVVADDIDEFNVYLEGYDLVDDLL</sequence>
<organism evidence="1 2">
    <name type="scientific">Myroides profundi</name>
    <dbReference type="NCBI Taxonomy" id="480520"/>
    <lineage>
        <taxon>Bacteria</taxon>
        <taxon>Pseudomonadati</taxon>
        <taxon>Bacteroidota</taxon>
        <taxon>Flavobacteriia</taxon>
        <taxon>Flavobacteriales</taxon>
        <taxon>Flavobacteriaceae</taxon>
        <taxon>Myroides</taxon>
    </lineage>
</organism>
<dbReference type="RefSeq" id="WP_041892745.1">
    <property type="nucleotide sequence ID" value="NZ_CP010817.1"/>
</dbReference>
<dbReference type="AlphaFoldDB" id="A0AAJ5BED9"/>
<proteinExistence type="predicted"/>
<comment type="caution">
    <text evidence="1">The sequence shown here is derived from an EMBL/GenBank/DDBJ whole genome shotgun (WGS) entry which is preliminary data.</text>
</comment>
<name>A0AAJ5BED9_MYRPR</name>
<evidence type="ECO:0000313" key="2">
    <source>
        <dbReference type="Proteomes" id="UP000183496"/>
    </source>
</evidence>
<protein>
    <submittedName>
        <fullName evidence="1">Uncharacterized protein</fullName>
    </submittedName>
</protein>